<proteinExistence type="predicted"/>
<dbReference type="STRING" id="1817813.A2008_11460"/>
<reference evidence="2 3" key="1">
    <citation type="journal article" date="2016" name="Nat. Commun.">
        <title>Thousands of microbial genomes shed light on interconnected biogeochemical processes in an aquifer system.</title>
        <authorList>
            <person name="Anantharaman K."/>
            <person name="Brown C.T."/>
            <person name="Hug L.A."/>
            <person name="Sharon I."/>
            <person name="Castelle C.J."/>
            <person name="Probst A.J."/>
            <person name="Thomas B.C."/>
            <person name="Singh A."/>
            <person name="Wilkins M.J."/>
            <person name="Karaoz U."/>
            <person name="Brodie E.L."/>
            <person name="Williams K.H."/>
            <person name="Hubbard S.S."/>
            <person name="Banfield J.F."/>
        </authorList>
    </citation>
    <scope>NUCLEOTIDE SEQUENCE [LARGE SCALE GENOMIC DNA]</scope>
</reference>
<dbReference type="EMBL" id="MGFH01000116">
    <property type="protein sequence ID" value="OGM05381.1"/>
    <property type="molecule type" value="Genomic_DNA"/>
</dbReference>
<dbReference type="AlphaFoldDB" id="A0A1F7WRI1"/>
<gene>
    <name evidence="2" type="ORF">A2008_11460</name>
</gene>
<protein>
    <recommendedName>
        <fullName evidence="1">Radical SAM domain-containing protein</fullName>
    </recommendedName>
</protein>
<dbReference type="PANTHER" id="PTHR42731">
    <property type="entry name" value="SLL1084 PROTEIN"/>
    <property type="match status" value="1"/>
</dbReference>
<dbReference type="InterPro" id="IPR058240">
    <property type="entry name" value="rSAM_sf"/>
</dbReference>
<dbReference type="GO" id="GO:0051536">
    <property type="term" value="F:iron-sulfur cluster binding"/>
    <property type="evidence" value="ECO:0007669"/>
    <property type="project" value="InterPro"/>
</dbReference>
<dbReference type="SUPFAM" id="SSF102114">
    <property type="entry name" value="Radical SAM enzymes"/>
    <property type="match status" value="1"/>
</dbReference>
<accession>A0A1F7WRI1</accession>
<dbReference type="Proteomes" id="UP000178735">
    <property type="component" value="Unassembled WGS sequence"/>
</dbReference>
<comment type="caution">
    <text evidence="2">The sequence shown here is derived from an EMBL/GenBank/DDBJ whole genome shotgun (WGS) entry which is preliminary data.</text>
</comment>
<dbReference type="SFLD" id="SFLDG01082">
    <property type="entry name" value="B12-binding_domain_containing"/>
    <property type="match status" value="1"/>
</dbReference>
<dbReference type="Pfam" id="PF19864">
    <property type="entry name" value="Radical_SAM_N2"/>
    <property type="match status" value="1"/>
</dbReference>
<dbReference type="InterPro" id="IPR007197">
    <property type="entry name" value="rSAM"/>
</dbReference>
<dbReference type="PANTHER" id="PTHR42731:SF5">
    <property type="entry name" value="RADICAL SAM DOMAIN PROTEIN"/>
    <property type="match status" value="1"/>
</dbReference>
<dbReference type="InterPro" id="IPR045784">
    <property type="entry name" value="Radical_SAM_N2"/>
</dbReference>
<name>A0A1F7WRI1_9BACT</name>
<dbReference type="GO" id="GO:0003824">
    <property type="term" value="F:catalytic activity"/>
    <property type="evidence" value="ECO:0007669"/>
    <property type="project" value="InterPro"/>
</dbReference>
<dbReference type="Gene3D" id="3.30.750.210">
    <property type="match status" value="1"/>
</dbReference>
<evidence type="ECO:0000259" key="1">
    <source>
        <dbReference type="Pfam" id="PF19864"/>
    </source>
</evidence>
<organism evidence="2 3">
    <name type="scientific">Candidatus Wallbacteria bacterium GWC2_49_35</name>
    <dbReference type="NCBI Taxonomy" id="1817813"/>
    <lineage>
        <taxon>Bacteria</taxon>
        <taxon>Candidatus Walliibacteriota</taxon>
    </lineage>
</organism>
<evidence type="ECO:0000313" key="3">
    <source>
        <dbReference type="Proteomes" id="UP000178735"/>
    </source>
</evidence>
<feature type="domain" description="Radical SAM" evidence="1">
    <location>
        <begin position="39"/>
        <end position="197"/>
    </location>
</feature>
<evidence type="ECO:0000313" key="2">
    <source>
        <dbReference type="EMBL" id="OGM05381.1"/>
    </source>
</evidence>
<sequence length="866" mass="95312">MDSNIRPLKILIARLTPEKTVSLSFSHKFIFELVKSLFKDKISADFFFFPERKKFAELKINKFQGAVSKNMGIPLPEFDIIAVSNSFQLELINLFHLLAMAKTPFRSKDRLADENCPLIIAGGINTPSLACVTGSIDPAPALIDDGSSSLIDAVFMGEAERNLPAFIQAALDDKNWKRSKYGLLDKASSSIAGVYFPANYIHEFEYRGAKGELALKKISAAAGSSELKPARAAYVENLDGAFEFGGVIFDDSDSGATVPVEITRGCASMCSFCKEGYTQKPYREKSAPAAVSLCRQLSAETGISRFNLYSYNFNDHSRVHDIVEGIAGASLEAEVKSQRIDTALKMPKLLSYLQSSGSASPTFAVEGISARMRSYLSKNLDDRTVNGFIDGAFASKPRQVKLFFIVTGLENDADITEFSEFSARLIRAGKAHSPVTAVIFSFMPLVLCQKTPLMFAPAPDPGRVYKIIDKLSKSLSGSDRITARSSIGPKLYAMTAICEFGGREITRALYDLAVNAGFAYYEEIDDRTFDRFIENIKKSGFSFSEFHAEKGPDAVFNSDDREYGVTKKFLYKAWLGAKNFKDMPRCLRNSTEKCCGCGACTGDTAVYKNTDIAARDKQFAARPAAHENRMKAVVTVNISRGSELPHLKISRLIDNVPFKITGDTLSKLSAERDKFTGKNFYLIETSSSAAAAVKIIANARYRSLDFMLECNYIFARIVSGRRFLKGDNLEKNALALFNELNPKFKSSVFKSARNLFGSNGDAAEKFDFTVCVNGDGLKKRPAMPLILTDNIQKKLYCILKIDKQLFSMIDEAEIIDFVKFHDYDVKNASTVCGACGRVMSEAFSAACSDGSSADSGRCFICAVSGR</sequence>
<dbReference type="SFLD" id="SFLDS00029">
    <property type="entry name" value="Radical_SAM"/>
    <property type="match status" value="1"/>
</dbReference>